<evidence type="ECO:0000313" key="4">
    <source>
        <dbReference type="Proteomes" id="UP000005239"/>
    </source>
</evidence>
<dbReference type="PANTHER" id="PTHR11412:SF136">
    <property type="entry name" value="CD109 ANTIGEN"/>
    <property type="match status" value="1"/>
</dbReference>
<accession>A0A8R1YP19</accession>
<proteinExistence type="predicted"/>
<reference evidence="3" key="2">
    <citation type="submission" date="2022-06" db="UniProtKB">
        <authorList>
            <consortium name="EnsemblMetazoa"/>
        </authorList>
    </citation>
    <scope>IDENTIFICATION</scope>
    <source>
        <strain evidence="3">PS312</strain>
    </source>
</reference>
<dbReference type="PANTHER" id="PTHR11412">
    <property type="entry name" value="MACROGLOBULIN / COMPLEMENT"/>
    <property type="match status" value="1"/>
</dbReference>
<keyword evidence="2" id="KW-0882">Thioester bond</keyword>
<evidence type="ECO:0000256" key="2">
    <source>
        <dbReference type="ARBA" id="ARBA00022966"/>
    </source>
</evidence>
<dbReference type="OrthoDB" id="6359008at2759"/>
<reference evidence="4" key="1">
    <citation type="journal article" date="2008" name="Nat. Genet.">
        <title>The Pristionchus pacificus genome provides a unique perspective on nematode lifestyle and parasitism.</title>
        <authorList>
            <person name="Dieterich C."/>
            <person name="Clifton S.W."/>
            <person name="Schuster L.N."/>
            <person name="Chinwalla A."/>
            <person name="Delehaunty K."/>
            <person name="Dinkelacker I."/>
            <person name="Fulton L."/>
            <person name="Fulton R."/>
            <person name="Godfrey J."/>
            <person name="Minx P."/>
            <person name="Mitreva M."/>
            <person name="Roeseler W."/>
            <person name="Tian H."/>
            <person name="Witte H."/>
            <person name="Yang S.P."/>
            <person name="Wilson R.K."/>
            <person name="Sommer R.J."/>
        </authorList>
    </citation>
    <scope>NUCLEOTIDE SEQUENCE [LARGE SCALE GENOMIC DNA]</scope>
    <source>
        <strain evidence="4">PS312</strain>
    </source>
</reference>
<organism evidence="3 4">
    <name type="scientific">Pristionchus pacificus</name>
    <name type="common">Parasitic nematode worm</name>
    <dbReference type="NCBI Taxonomy" id="54126"/>
    <lineage>
        <taxon>Eukaryota</taxon>
        <taxon>Metazoa</taxon>
        <taxon>Ecdysozoa</taxon>
        <taxon>Nematoda</taxon>
        <taxon>Chromadorea</taxon>
        <taxon>Rhabditida</taxon>
        <taxon>Rhabditina</taxon>
        <taxon>Diplogasteromorpha</taxon>
        <taxon>Diplogasteroidea</taxon>
        <taxon>Neodiplogasteridae</taxon>
        <taxon>Pristionchus</taxon>
    </lineage>
</organism>
<dbReference type="Proteomes" id="UP000005239">
    <property type="component" value="Unassembled WGS sequence"/>
</dbReference>
<keyword evidence="1" id="KW-0732">Signal</keyword>
<accession>A0A2A6C7B6</accession>
<dbReference type="AlphaFoldDB" id="A0A2A6C7B6"/>
<dbReference type="EnsemblMetazoa" id="PPA35016.1">
    <property type="protein sequence ID" value="PPA35016.1"/>
    <property type="gene ID" value="WBGene00273385"/>
</dbReference>
<dbReference type="Gene3D" id="2.60.40.1940">
    <property type="match status" value="1"/>
</dbReference>
<dbReference type="GO" id="GO:0004866">
    <property type="term" value="F:endopeptidase inhibitor activity"/>
    <property type="evidence" value="ECO:0007669"/>
    <property type="project" value="InterPro"/>
</dbReference>
<name>A0A2A6C7B6_PRIPA</name>
<sequence length="339" mass="38429">MQLLSLVALAALASRGLTGGAEAKKFPLVILPSSFRWNSTNTITVTPLKLIRSNEVDSEFRVEDSTGVIYAREDLIWKAGVANSKHFFLSAPSSNPSALPHELASDLWTLIFDLQNFFDNTSNVSASFKKLRLTLKEHEPFETTVKTSTDLRVVHVYSDKAHYRSGETVTIRALPLDFYNQMYTKPIEFVLINPGRFELLRHRSSSINGRFVQARMKLPLHLQHGEWRIEARPVESHEAAGTVYFNVHDYVLPNFELAISVDQETTDITHVPVTVKARYTHTVLVEGGLNIYCFNRTHSILQDTENRVDEGVHDNEIFKDHLVLGEGFVPAKIKDQLHF</sequence>
<gene>
    <name evidence="3" type="primary">WBGene00273385</name>
</gene>
<dbReference type="Gene3D" id="2.60.40.1930">
    <property type="match status" value="1"/>
</dbReference>
<evidence type="ECO:0000256" key="1">
    <source>
        <dbReference type="ARBA" id="ARBA00022729"/>
    </source>
</evidence>
<evidence type="ECO:0000313" key="3">
    <source>
        <dbReference type="EnsemblMetazoa" id="PPA35016.1"/>
    </source>
</evidence>
<protein>
    <submittedName>
        <fullName evidence="3">MG2 domain-containing protein</fullName>
    </submittedName>
</protein>
<dbReference type="InterPro" id="IPR050473">
    <property type="entry name" value="A2M/Complement_sys"/>
</dbReference>
<dbReference type="Pfam" id="PF01835">
    <property type="entry name" value="MG2"/>
    <property type="match status" value="1"/>
</dbReference>
<keyword evidence="4" id="KW-1185">Reference proteome</keyword>
<dbReference type="InterPro" id="IPR002890">
    <property type="entry name" value="MG2"/>
</dbReference>